<name>A0A1U6JKW6_9CLOT</name>
<dbReference type="InterPro" id="IPR013655">
    <property type="entry name" value="PAS_fold_3"/>
</dbReference>
<dbReference type="Gene3D" id="3.30.565.10">
    <property type="entry name" value="Histidine kinase-like ATPase, C-terminal domain"/>
    <property type="match status" value="1"/>
</dbReference>
<dbReference type="InterPro" id="IPR000014">
    <property type="entry name" value="PAS"/>
</dbReference>
<dbReference type="InterPro" id="IPR050736">
    <property type="entry name" value="Sensor_HK_Regulatory"/>
</dbReference>
<dbReference type="OrthoDB" id="9813394at2"/>
<dbReference type="InterPro" id="IPR005467">
    <property type="entry name" value="His_kinase_dom"/>
</dbReference>
<dbReference type="PRINTS" id="PR00344">
    <property type="entry name" value="BCTRLSENSOR"/>
</dbReference>
<dbReference type="SMART" id="SM00387">
    <property type="entry name" value="HATPase_c"/>
    <property type="match status" value="1"/>
</dbReference>
<evidence type="ECO:0000256" key="3">
    <source>
        <dbReference type="ARBA" id="ARBA00022553"/>
    </source>
</evidence>
<dbReference type="InterPro" id="IPR004358">
    <property type="entry name" value="Sig_transdc_His_kin-like_C"/>
</dbReference>
<dbReference type="InterPro" id="IPR003661">
    <property type="entry name" value="HisK_dim/P_dom"/>
</dbReference>
<dbReference type="PROSITE" id="PS50109">
    <property type="entry name" value="HIS_KIN"/>
    <property type="match status" value="1"/>
</dbReference>
<dbReference type="InterPro" id="IPR029016">
    <property type="entry name" value="GAF-like_dom_sf"/>
</dbReference>
<dbReference type="RefSeq" id="WP_079481527.1">
    <property type="nucleotide sequence ID" value="NZ_CBML010000006.1"/>
</dbReference>
<dbReference type="CDD" id="cd00082">
    <property type="entry name" value="HisKA"/>
    <property type="match status" value="1"/>
</dbReference>
<keyword evidence="7" id="KW-0067">ATP-binding</keyword>
<evidence type="ECO:0000256" key="1">
    <source>
        <dbReference type="ARBA" id="ARBA00000085"/>
    </source>
</evidence>
<dbReference type="PANTHER" id="PTHR43711:SF26">
    <property type="entry name" value="SENSOR HISTIDINE KINASE RCSC"/>
    <property type="match status" value="1"/>
</dbReference>
<dbReference type="EMBL" id="LT799839">
    <property type="protein sequence ID" value="SLK20757.1"/>
    <property type="molecule type" value="Genomic_DNA"/>
</dbReference>
<dbReference type="Pfam" id="PF08447">
    <property type="entry name" value="PAS_3"/>
    <property type="match status" value="1"/>
</dbReference>
<dbReference type="SUPFAM" id="SSF55874">
    <property type="entry name" value="ATPase domain of HSP90 chaperone/DNA topoisomerase II/histidine kinase"/>
    <property type="match status" value="1"/>
</dbReference>
<dbReference type="InterPro" id="IPR013656">
    <property type="entry name" value="PAS_4"/>
</dbReference>
<dbReference type="SUPFAM" id="SSF47384">
    <property type="entry name" value="Homodimeric domain of signal transducing histidine kinase"/>
    <property type="match status" value="1"/>
</dbReference>
<dbReference type="GeneID" id="66302274"/>
<dbReference type="FunFam" id="3.30.565.10:FF:000037">
    <property type="entry name" value="Hybrid sensor histidine kinase/response regulator"/>
    <property type="match status" value="1"/>
</dbReference>
<feature type="domain" description="PAS" evidence="10">
    <location>
        <begin position="117"/>
        <end position="163"/>
    </location>
</feature>
<reference evidence="12" key="1">
    <citation type="submission" date="2017-03" db="EMBL/GenBank/DDBJ databases">
        <authorList>
            <person name="Falquet L."/>
            <person name="Falquet L."/>
        </authorList>
    </citation>
    <scope>NUCLEOTIDE SEQUENCE [LARGE SCALE GENOMIC DNA]</scope>
</reference>
<gene>
    <name evidence="11" type="ORF">CCH01_19600</name>
</gene>
<evidence type="ECO:0000259" key="9">
    <source>
        <dbReference type="PROSITE" id="PS50109"/>
    </source>
</evidence>
<comment type="catalytic activity">
    <reaction evidence="1">
        <text>ATP + protein L-histidine = ADP + protein N-phospho-L-histidine.</text>
        <dbReference type="EC" id="2.7.13.3"/>
    </reaction>
</comment>
<dbReference type="Pfam" id="PF13426">
    <property type="entry name" value="PAS_9"/>
    <property type="match status" value="1"/>
</dbReference>
<dbReference type="CDD" id="cd00130">
    <property type="entry name" value="PAS"/>
    <property type="match status" value="1"/>
</dbReference>
<evidence type="ECO:0000256" key="5">
    <source>
        <dbReference type="ARBA" id="ARBA00022741"/>
    </source>
</evidence>
<keyword evidence="4" id="KW-0808">Transferase</keyword>
<dbReference type="SMART" id="SM00091">
    <property type="entry name" value="PAS"/>
    <property type="match status" value="3"/>
</dbReference>
<dbReference type="CDD" id="cd16922">
    <property type="entry name" value="HATPase_EvgS-ArcB-TorS-like"/>
    <property type="match status" value="1"/>
</dbReference>
<dbReference type="Pfam" id="PF08448">
    <property type="entry name" value="PAS_4"/>
    <property type="match status" value="1"/>
</dbReference>
<dbReference type="SMART" id="SM00388">
    <property type="entry name" value="HisKA"/>
    <property type="match status" value="1"/>
</dbReference>
<dbReference type="PANTHER" id="PTHR43711">
    <property type="entry name" value="TWO-COMPONENT HISTIDINE KINASE"/>
    <property type="match status" value="1"/>
</dbReference>
<dbReference type="STRING" id="1351755.CCH01_19600"/>
<dbReference type="GO" id="GO:0005524">
    <property type="term" value="F:ATP binding"/>
    <property type="evidence" value="ECO:0007669"/>
    <property type="project" value="UniProtKB-KW"/>
</dbReference>
<feature type="domain" description="PAS" evidence="10">
    <location>
        <begin position="407"/>
        <end position="465"/>
    </location>
</feature>
<dbReference type="NCBIfam" id="TIGR00229">
    <property type="entry name" value="sensory_box"/>
    <property type="match status" value="2"/>
</dbReference>
<evidence type="ECO:0000259" key="10">
    <source>
        <dbReference type="PROSITE" id="PS50112"/>
    </source>
</evidence>
<sequence>MKYDNEFNEPGNSLFLDSLNEYVILLNNSGDILYLNKSLLKRLQYSNEELLKSNIGDITFDKNIKKVIKKEPSSYYLKVFTKNGNVVNLDIKVIKGIWKSKNTYCIIGKEIEDKVYLRSDLEDLFENIPYYAWIKDCECRYVYVNKSFLEFIGKNKEEIYGKTTSELLSGRIKGKDFILDEQLERNKEEVLSEEKLYIDGKESIMECYKKPILDQCGDIKASIGIARNMTLKRLTDKEVIKEDFDLLKIYNLFDDKNKKIQRDSLLKDLGPHIVNRFDARGVCIYLYDSNEKYINLYSIYGLEEAESEELCKWINRNNIYTGLKEIYSNKLNGMYRWRSNLDYIALYPIKFEGKTIGLLLIGYQSSCIPIHIKNILIDAICNQLGIIIKNNILFDEVKENLEKKLAVEEDMNMLFDATNELISVIDKDRKFIKVNKNWKRDLGWSSSEILGKDFLDYVHPDERAESKLVSDNRYERYKLINRQVCKDGSYKWISWQIRHLKDRDIFISSGKDITEALIMERKNKMLEESMKLEEIKSEYFANMSHELKTPLNIILSTMQLLDSNIKEKRIYANNNIDLDRYVKSIRQNSYRLLRLVNNIIDQSKIDTGYFQLQKGNYDIVKIVEDITLSVVELVENKGITLIFDTNIEEKIIACDYDKIERIMLNLLSNATKYTQENGEIFVKVKCTEEGIMISVKDNGIGIPQNRLENIFNRFEQVDNKITRNSLGSGIGLYLVKSFVEIHGGKITVKSEEGKGTEFKFIIPDTILEEVEDYSVSKELTNNTSEKCNIEFSNLSI</sequence>
<evidence type="ECO:0000256" key="7">
    <source>
        <dbReference type="ARBA" id="ARBA00022840"/>
    </source>
</evidence>
<proteinExistence type="predicted"/>
<dbReference type="Gene3D" id="3.30.450.40">
    <property type="match status" value="1"/>
</dbReference>
<dbReference type="EC" id="2.7.13.3" evidence="2"/>
<dbReference type="PROSITE" id="PS50112">
    <property type="entry name" value="PAS"/>
    <property type="match status" value="3"/>
</dbReference>
<dbReference type="Gene3D" id="3.30.450.20">
    <property type="entry name" value="PAS domain"/>
    <property type="match status" value="3"/>
</dbReference>
<dbReference type="InterPro" id="IPR003594">
    <property type="entry name" value="HATPase_dom"/>
</dbReference>
<evidence type="ECO:0000256" key="8">
    <source>
        <dbReference type="ARBA" id="ARBA00023012"/>
    </source>
</evidence>
<dbReference type="GO" id="GO:0000155">
    <property type="term" value="F:phosphorelay sensor kinase activity"/>
    <property type="evidence" value="ECO:0007669"/>
    <property type="project" value="InterPro"/>
</dbReference>
<dbReference type="InterPro" id="IPR036890">
    <property type="entry name" value="HATPase_C_sf"/>
</dbReference>
<feature type="domain" description="PAS" evidence="10">
    <location>
        <begin position="16"/>
        <end position="51"/>
    </location>
</feature>
<dbReference type="Pfam" id="PF02518">
    <property type="entry name" value="HATPase_c"/>
    <property type="match status" value="1"/>
</dbReference>
<evidence type="ECO:0000256" key="6">
    <source>
        <dbReference type="ARBA" id="ARBA00022777"/>
    </source>
</evidence>
<dbReference type="Proteomes" id="UP000190476">
    <property type="component" value="Chromosome I"/>
</dbReference>
<keyword evidence="5" id="KW-0547">Nucleotide-binding</keyword>
<keyword evidence="6 11" id="KW-0418">Kinase</keyword>
<dbReference type="InterPro" id="IPR035965">
    <property type="entry name" value="PAS-like_dom_sf"/>
</dbReference>
<dbReference type="InterPro" id="IPR036097">
    <property type="entry name" value="HisK_dim/P_sf"/>
</dbReference>
<evidence type="ECO:0000256" key="2">
    <source>
        <dbReference type="ARBA" id="ARBA00012438"/>
    </source>
</evidence>
<dbReference type="SUPFAM" id="SSF55781">
    <property type="entry name" value="GAF domain-like"/>
    <property type="match status" value="1"/>
</dbReference>
<dbReference type="Gene3D" id="1.10.287.130">
    <property type="match status" value="1"/>
</dbReference>
<accession>A0A1U6JKW6</accession>
<feature type="domain" description="Histidine kinase" evidence="9">
    <location>
        <begin position="542"/>
        <end position="766"/>
    </location>
</feature>
<organism evidence="11 12">
    <name type="scientific">Clostridium chauvoei JF4335</name>
    <dbReference type="NCBI Taxonomy" id="1351755"/>
    <lineage>
        <taxon>Bacteria</taxon>
        <taxon>Bacillati</taxon>
        <taxon>Bacillota</taxon>
        <taxon>Clostridia</taxon>
        <taxon>Eubacteriales</taxon>
        <taxon>Clostridiaceae</taxon>
        <taxon>Clostridium</taxon>
    </lineage>
</organism>
<protein>
    <recommendedName>
        <fullName evidence="2">histidine kinase</fullName>
        <ecNumber evidence="2">2.7.13.3</ecNumber>
    </recommendedName>
</protein>
<evidence type="ECO:0000313" key="11">
    <source>
        <dbReference type="EMBL" id="SLK20757.1"/>
    </source>
</evidence>
<keyword evidence="3" id="KW-0597">Phosphoprotein</keyword>
<keyword evidence="12" id="KW-1185">Reference proteome</keyword>
<keyword evidence="8" id="KW-0902">Two-component regulatory system</keyword>
<dbReference type="SUPFAM" id="SSF55785">
    <property type="entry name" value="PYP-like sensor domain (PAS domain)"/>
    <property type="match status" value="3"/>
</dbReference>
<evidence type="ECO:0000256" key="4">
    <source>
        <dbReference type="ARBA" id="ARBA00022679"/>
    </source>
</evidence>
<dbReference type="Pfam" id="PF00512">
    <property type="entry name" value="HisKA"/>
    <property type="match status" value="1"/>
</dbReference>
<evidence type="ECO:0000313" key="12">
    <source>
        <dbReference type="Proteomes" id="UP000190476"/>
    </source>
</evidence>
<dbReference type="AlphaFoldDB" id="A0A1U6JKW6"/>